<protein>
    <submittedName>
        <fullName evidence="7">Arylsulfatase A family protein</fullName>
    </submittedName>
</protein>
<keyword evidence="7" id="KW-0614">Plasmid</keyword>
<dbReference type="Gene3D" id="3.40.720.10">
    <property type="entry name" value="Alkaline Phosphatase, subunit A"/>
    <property type="match status" value="1"/>
</dbReference>
<dbReference type="SUPFAM" id="SSF53649">
    <property type="entry name" value="Alkaline phosphatase-like"/>
    <property type="match status" value="1"/>
</dbReference>
<dbReference type="InterPro" id="IPR000917">
    <property type="entry name" value="Sulfatase_N"/>
</dbReference>
<comment type="similarity">
    <text evidence="1">Belongs to the sulfatase family.</text>
</comment>
<gene>
    <name evidence="7" type="ORF">Ga0080574_TMP494</name>
</gene>
<dbReference type="EMBL" id="CP015091">
    <property type="protein sequence ID" value="APZ50828.1"/>
    <property type="molecule type" value="Genomic_DNA"/>
</dbReference>
<dbReference type="PROSITE" id="PS00523">
    <property type="entry name" value="SULFATASE_1"/>
    <property type="match status" value="1"/>
</dbReference>
<dbReference type="GO" id="GO:0046872">
    <property type="term" value="F:metal ion binding"/>
    <property type="evidence" value="ECO:0007669"/>
    <property type="project" value="UniProtKB-KW"/>
</dbReference>
<geneLocation type="plasmid" evidence="8">
    <name>ppaby1</name>
</geneLocation>
<evidence type="ECO:0000256" key="3">
    <source>
        <dbReference type="ARBA" id="ARBA00022801"/>
    </source>
</evidence>
<name>A0A1P8UN90_9RHOB</name>
<evidence type="ECO:0000256" key="2">
    <source>
        <dbReference type="ARBA" id="ARBA00022723"/>
    </source>
</evidence>
<dbReference type="Pfam" id="PF00884">
    <property type="entry name" value="Sulfatase"/>
    <property type="match status" value="1"/>
</dbReference>
<keyword evidence="2" id="KW-0479">Metal-binding</keyword>
<keyword evidence="3" id="KW-0378">Hydrolase</keyword>
<keyword evidence="4" id="KW-0106">Calcium</keyword>
<feature type="region of interest" description="Disordered" evidence="5">
    <location>
        <begin position="235"/>
        <end position="265"/>
    </location>
</feature>
<dbReference type="PANTHER" id="PTHR42693">
    <property type="entry name" value="ARYLSULFATASE FAMILY MEMBER"/>
    <property type="match status" value="1"/>
</dbReference>
<dbReference type="PANTHER" id="PTHR42693:SF53">
    <property type="entry name" value="ENDO-4-O-SULFATASE"/>
    <property type="match status" value="1"/>
</dbReference>
<evidence type="ECO:0000259" key="6">
    <source>
        <dbReference type="Pfam" id="PF00884"/>
    </source>
</evidence>
<dbReference type="InterPro" id="IPR024607">
    <property type="entry name" value="Sulfatase_CS"/>
</dbReference>
<dbReference type="OrthoDB" id="9795675at2"/>
<dbReference type="InterPro" id="IPR050738">
    <property type="entry name" value="Sulfatase"/>
</dbReference>
<evidence type="ECO:0000313" key="8">
    <source>
        <dbReference type="Proteomes" id="UP000187059"/>
    </source>
</evidence>
<evidence type="ECO:0000256" key="1">
    <source>
        <dbReference type="ARBA" id="ARBA00008779"/>
    </source>
</evidence>
<feature type="domain" description="Sulfatase N-terminal" evidence="6">
    <location>
        <begin position="4"/>
        <end position="369"/>
    </location>
</feature>
<keyword evidence="8" id="KW-1185">Reference proteome</keyword>
<evidence type="ECO:0000256" key="5">
    <source>
        <dbReference type="SAM" id="MobiDB-lite"/>
    </source>
</evidence>
<dbReference type="KEGG" id="paby:Ga0080574_TMP494"/>
<organism evidence="7 8">
    <name type="scientific">Salipiger abyssi</name>
    <dbReference type="NCBI Taxonomy" id="1250539"/>
    <lineage>
        <taxon>Bacteria</taxon>
        <taxon>Pseudomonadati</taxon>
        <taxon>Pseudomonadota</taxon>
        <taxon>Alphaproteobacteria</taxon>
        <taxon>Rhodobacterales</taxon>
        <taxon>Roseobacteraceae</taxon>
        <taxon>Salipiger</taxon>
    </lineage>
</organism>
<dbReference type="AlphaFoldDB" id="A0A1P8UN90"/>
<sequence length="485" mass="53893">MTRPNILWICTDQQRWDTIRALGATAAQTPHLDRLTEEGTAFTRAYCQSPICTPSRSSFLTGMYPAAHQVQRNGNAYFPDHLTLVPQIFRDAGYRTGLIGKLHLSAAQNRIETRPERDGYEEFYWSQHPGNDWPEGHDYADWLAERGQSAAAFDESHDLISHPVAAEHSQVAWAADRALSFIDRADGRPWMLTINVYDPHPPFDPPKSWYDRFDPADMPPPVFAESDLAHHHRLKGVDQQTQTPGDPMRLPDPGAPEAATHDSPPERYDVLAVRAAYYAMVAMVDDMVGQLLDRLDASGQRQDTLILFMSDHGEMLGDHGLLYKGCRFYEGLVHVPMILSQPGRVQQGVKATGLAELVDIPATLCDAAGLTVPAQNQGRSLWPVLTGQAPTDEIKPYVLCEYHDALAFPGSTGSRGSMYFDGRHKLVVYHDLETGELFDLAADPGELHDLWTDEGSAGLRAELVLKHFSAMMRVTGAGPERVANF</sequence>
<accession>A0A1P8UN90</accession>
<dbReference type="InterPro" id="IPR017850">
    <property type="entry name" value="Alkaline_phosphatase_core_sf"/>
</dbReference>
<dbReference type="GO" id="GO:0004065">
    <property type="term" value="F:arylsulfatase activity"/>
    <property type="evidence" value="ECO:0007669"/>
    <property type="project" value="TreeGrafter"/>
</dbReference>
<proteinExistence type="inferred from homology"/>
<evidence type="ECO:0000313" key="7">
    <source>
        <dbReference type="EMBL" id="APZ50828.1"/>
    </source>
</evidence>
<dbReference type="Proteomes" id="UP000187059">
    <property type="component" value="Plasmid pPABY1"/>
</dbReference>
<evidence type="ECO:0000256" key="4">
    <source>
        <dbReference type="ARBA" id="ARBA00022837"/>
    </source>
</evidence>
<dbReference type="RefSeq" id="WP_076694984.1">
    <property type="nucleotide sequence ID" value="NZ_CP015091.1"/>
</dbReference>
<reference evidence="7 8" key="1">
    <citation type="submission" date="2016-04" db="EMBL/GenBank/DDBJ databases">
        <title>Deep-sea bacteria in the southern Pacific.</title>
        <authorList>
            <person name="Tang K."/>
        </authorList>
    </citation>
    <scope>NUCLEOTIDE SEQUENCE [LARGE SCALE GENOMIC DNA]</scope>
    <source>
        <strain evidence="7 8">JLT2014</strain>
        <plasmid evidence="8">ppaby1</plasmid>
    </source>
</reference>